<accession>A0A1N7MLJ0</accession>
<keyword evidence="5 9" id="KW-0812">Transmembrane</keyword>
<feature type="transmembrane region" description="Helical" evidence="9">
    <location>
        <begin position="112"/>
        <end position="134"/>
    </location>
</feature>
<keyword evidence="2" id="KW-0813">Transport</keyword>
<evidence type="ECO:0000313" key="10">
    <source>
        <dbReference type="EMBL" id="SIS86892.1"/>
    </source>
</evidence>
<reference evidence="11" key="1">
    <citation type="submission" date="2017-01" db="EMBL/GenBank/DDBJ databases">
        <authorList>
            <person name="Varghese N."/>
            <person name="Submissions S."/>
        </authorList>
    </citation>
    <scope>NUCLEOTIDE SEQUENCE [LARGE SCALE GENOMIC DNA]</scope>
    <source>
        <strain evidence="11">DSM 24913</strain>
    </source>
</reference>
<evidence type="ECO:0000313" key="11">
    <source>
        <dbReference type="Proteomes" id="UP000185639"/>
    </source>
</evidence>
<dbReference type="OrthoDB" id="9814020at2"/>
<keyword evidence="3" id="KW-1003">Cell membrane</keyword>
<gene>
    <name evidence="10" type="ORF">SAMN05421686_105269</name>
</gene>
<dbReference type="AlphaFoldDB" id="A0A1N7MLJ0"/>
<evidence type="ECO:0000256" key="4">
    <source>
        <dbReference type="ARBA" id="ARBA00022519"/>
    </source>
</evidence>
<evidence type="ECO:0008006" key="12">
    <source>
        <dbReference type="Google" id="ProtNLM"/>
    </source>
</evidence>
<keyword evidence="11" id="KW-1185">Reference proteome</keyword>
<keyword evidence="4" id="KW-0997">Cell inner membrane</keyword>
<protein>
    <recommendedName>
        <fullName evidence="12">Sulphur transport domain-containing protein</fullName>
    </recommendedName>
</protein>
<comment type="similarity">
    <text evidence="8">Belongs to the TsuA/YedE (TC 9.B.102) family.</text>
</comment>
<evidence type="ECO:0000256" key="5">
    <source>
        <dbReference type="ARBA" id="ARBA00022692"/>
    </source>
</evidence>
<sequence>MWDEIGGGFLIGAAASLLWVGIGRISGMTGVLSSLFLVMDSGRHWALAFLVGLLAAWPVMQAIGYSTPINITDNTGLLIAAGLLVGFGTYIGNGCTSGHGVCGMGRLSFRSFVATLTFIAAGIVTVAMMNAVGLSL</sequence>
<dbReference type="InterPro" id="IPR007272">
    <property type="entry name" value="Sulf_transp_TsuA/YedE"/>
</dbReference>
<dbReference type="PANTHER" id="PTHR30574:SF1">
    <property type="entry name" value="SULPHUR TRANSPORT DOMAIN-CONTAINING PROTEIN"/>
    <property type="match status" value="1"/>
</dbReference>
<evidence type="ECO:0000256" key="7">
    <source>
        <dbReference type="ARBA" id="ARBA00023136"/>
    </source>
</evidence>
<dbReference type="RefSeq" id="WP_076515667.1">
    <property type="nucleotide sequence ID" value="NZ_FTOH01000005.1"/>
</dbReference>
<dbReference type="PANTHER" id="PTHR30574">
    <property type="entry name" value="INNER MEMBRANE PROTEIN YEDE"/>
    <property type="match status" value="1"/>
</dbReference>
<evidence type="ECO:0000256" key="9">
    <source>
        <dbReference type="SAM" id="Phobius"/>
    </source>
</evidence>
<feature type="transmembrane region" description="Helical" evidence="9">
    <location>
        <begin position="45"/>
        <end position="63"/>
    </location>
</feature>
<dbReference type="EMBL" id="FTOH01000005">
    <property type="protein sequence ID" value="SIS86892.1"/>
    <property type="molecule type" value="Genomic_DNA"/>
</dbReference>
<evidence type="ECO:0000256" key="8">
    <source>
        <dbReference type="ARBA" id="ARBA00035655"/>
    </source>
</evidence>
<dbReference type="GO" id="GO:0005886">
    <property type="term" value="C:plasma membrane"/>
    <property type="evidence" value="ECO:0007669"/>
    <property type="project" value="UniProtKB-SubCell"/>
</dbReference>
<name>A0A1N7MLJ0_9GAMM</name>
<evidence type="ECO:0000256" key="6">
    <source>
        <dbReference type="ARBA" id="ARBA00022989"/>
    </source>
</evidence>
<evidence type="ECO:0000256" key="1">
    <source>
        <dbReference type="ARBA" id="ARBA00004429"/>
    </source>
</evidence>
<dbReference type="Proteomes" id="UP000185639">
    <property type="component" value="Unassembled WGS sequence"/>
</dbReference>
<feature type="transmembrane region" description="Helical" evidence="9">
    <location>
        <begin position="75"/>
        <end position="92"/>
    </location>
</feature>
<evidence type="ECO:0000256" key="2">
    <source>
        <dbReference type="ARBA" id="ARBA00022448"/>
    </source>
</evidence>
<comment type="subcellular location">
    <subcellularLocation>
        <location evidence="1">Cell inner membrane</location>
        <topology evidence="1">Multi-pass membrane protein</topology>
    </subcellularLocation>
</comment>
<keyword evidence="7 9" id="KW-0472">Membrane</keyword>
<proteinExistence type="inferred from homology"/>
<organism evidence="10 11">
    <name type="scientific">Thalassolituus maritimus</name>
    <dbReference type="NCBI Taxonomy" id="484498"/>
    <lineage>
        <taxon>Bacteria</taxon>
        <taxon>Pseudomonadati</taxon>
        <taxon>Pseudomonadota</taxon>
        <taxon>Gammaproteobacteria</taxon>
        <taxon>Oceanospirillales</taxon>
        <taxon>Oceanospirillaceae</taxon>
        <taxon>Thalassolituus</taxon>
    </lineage>
</organism>
<evidence type="ECO:0000256" key="3">
    <source>
        <dbReference type="ARBA" id="ARBA00022475"/>
    </source>
</evidence>
<dbReference type="STRING" id="484498.SAMN05421686_105269"/>
<keyword evidence="6 9" id="KW-1133">Transmembrane helix</keyword>